<keyword evidence="4" id="KW-0328">Glycosyltransferase</keyword>
<evidence type="ECO:0000259" key="3">
    <source>
        <dbReference type="Pfam" id="PF00156"/>
    </source>
</evidence>
<comment type="similarity">
    <text evidence="1">Belongs to the ComF/GntX family.</text>
</comment>
<dbReference type="InterPro" id="IPR051910">
    <property type="entry name" value="ComF/GntX_DNA_util-trans"/>
</dbReference>
<evidence type="ECO:0000256" key="2">
    <source>
        <dbReference type="SAM" id="MobiDB-lite"/>
    </source>
</evidence>
<sequence>MLAALVDFLTPQRCLGCGVPGEALCGLCLAPEPARRVPEPAPEGLPDCWSAGAYEGPLRQAILACKERGRTTLTHPLGQALAYVLTHALPAAPPSALPAGSPARRAALPSALPSALPASQPPPVRSGHPVGPGGLAGAPPLDPRALDGGLTLVPVPSARRAVRGRGHDPVAALAAHAARALRAHGWRVDARQALTQTRRVADQAGLAAGSRAANLAGSLRAIRPVTGRVVLVDDVVTTGASLAEAARALRASGAEARLAVTLAATRRRS</sequence>
<evidence type="ECO:0000313" key="5">
    <source>
        <dbReference type="Proteomes" id="UP000530928"/>
    </source>
</evidence>
<dbReference type="PANTHER" id="PTHR47505">
    <property type="entry name" value="DNA UTILIZATION PROTEIN YHGH"/>
    <property type="match status" value="1"/>
</dbReference>
<dbReference type="InterPro" id="IPR029057">
    <property type="entry name" value="PRTase-like"/>
</dbReference>
<gene>
    <name evidence="4" type="ORF">HNR30_004032</name>
</gene>
<dbReference type="InterPro" id="IPR000836">
    <property type="entry name" value="PRTase_dom"/>
</dbReference>
<keyword evidence="4" id="KW-0808">Transferase</keyword>
<protein>
    <submittedName>
        <fullName evidence="4">Putative amidophosphoribosyltransferase</fullName>
    </submittedName>
</protein>
<feature type="region of interest" description="Disordered" evidence="2">
    <location>
        <begin position="113"/>
        <end position="143"/>
    </location>
</feature>
<dbReference type="RefSeq" id="WP_181611417.1">
    <property type="nucleotide sequence ID" value="NZ_BAABAM010000003.1"/>
</dbReference>
<dbReference type="AlphaFoldDB" id="A0A7W0CK65"/>
<feature type="domain" description="Phosphoribosyltransferase" evidence="3">
    <location>
        <begin position="219"/>
        <end position="264"/>
    </location>
</feature>
<keyword evidence="5" id="KW-1185">Reference proteome</keyword>
<name>A0A7W0CK65_9ACTN</name>
<dbReference type="Gene3D" id="3.40.50.2020">
    <property type="match status" value="1"/>
</dbReference>
<dbReference type="SUPFAM" id="SSF53271">
    <property type="entry name" value="PRTase-like"/>
    <property type="match status" value="1"/>
</dbReference>
<dbReference type="Pfam" id="PF00156">
    <property type="entry name" value="Pribosyltran"/>
    <property type="match status" value="1"/>
</dbReference>
<dbReference type="GO" id="GO:0016757">
    <property type="term" value="F:glycosyltransferase activity"/>
    <property type="evidence" value="ECO:0007669"/>
    <property type="project" value="UniProtKB-KW"/>
</dbReference>
<dbReference type="Proteomes" id="UP000530928">
    <property type="component" value="Unassembled WGS sequence"/>
</dbReference>
<comment type="caution">
    <text evidence="4">The sequence shown here is derived from an EMBL/GenBank/DDBJ whole genome shotgun (WGS) entry which is preliminary data.</text>
</comment>
<proteinExistence type="inferred from homology"/>
<reference evidence="4 5" key="1">
    <citation type="submission" date="2020-07" db="EMBL/GenBank/DDBJ databases">
        <title>Genomic Encyclopedia of Type Strains, Phase IV (KMG-IV): sequencing the most valuable type-strain genomes for metagenomic binning, comparative biology and taxonomic classification.</title>
        <authorList>
            <person name="Goeker M."/>
        </authorList>
    </citation>
    <scope>NUCLEOTIDE SEQUENCE [LARGE SCALE GENOMIC DNA]</scope>
    <source>
        <strain evidence="4 5">DSM 45533</strain>
    </source>
</reference>
<dbReference type="PANTHER" id="PTHR47505:SF1">
    <property type="entry name" value="DNA UTILIZATION PROTEIN YHGH"/>
    <property type="match status" value="1"/>
</dbReference>
<evidence type="ECO:0000256" key="1">
    <source>
        <dbReference type="ARBA" id="ARBA00008007"/>
    </source>
</evidence>
<accession>A0A7W0CK65</accession>
<dbReference type="EMBL" id="JACDUR010000004">
    <property type="protein sequence ID" value="MBA2892678.1"/>
    <property type="molecule type" value="Genomic_DNA"/>
</dbReference>
<organism evidence="4 5">
    <name type="scientific">Nonomuraea soli</name>
    <dbReference type="NCBI Taxonomy" id="1032476"/>
    <lineage>
        <taxon>Bacteria</taxon>
        <taxon>Bacillati</taxon>
        <taxon>Actinomycetota</taxon>
        <taxon>Actinomycetes</taxon>
        <taxon>Streptosporangiales</taxon>
        <taxon>Streptosporangiaceae</taxon>
        <taxon>Nonomuraea</taxon>
    </lineage>
</organism>
<evidence type="ECO:0000313" key="4">
    <source>
        <dbReference type="EMBL" id="MBA2892678.1"/>
    </source>
</evidence>